<dbReference type="PROSITE" id="PS50134">
    <property type="entry name" value="ZF_TAZ"/>
    <property type="match status" value="1"/>
</dbReference>
<feature type="chain" id="PRO_5033033102" description="histone acetyltransferase" evidence="17">
    <location>
        <begin position="16"/>
        <end position="1284"/>
    </location>
</feature>
<dbReference type="Pfam" id="PF08214">
    <property type="entry name" value="HAT_KAT11"/>
    <property type="match status" value="1"/>
</dbReference>
<feature type="domain" description="TAZ-type" evidence="18">
    <location>
        <begin position="1185"/>
        <end position="1269"/>
    </location>
</feature>
<keyword evidence="11" id="KW-0804">Transcription</keyword>
<evidence type="ECO:0000256" key="12">
    <source>
        <dbReference type="ARBA" id="ARBA00023242"/>
    </source>
</evidence>
<evidence type="ECO:0000256" key="15">
    <source>
        <dbReference type="PROSITE-ProRule" id="PRU00228"/>
    </source>
</evidence>
<dbReference type="SMART" id="SM01250">
    <property type="entry name" value="KAT11"/>
    <property type="match status" value="1"/>
</dbReference>
<dbReference type="GO" id="GO:0005667">
    <property type="term" value="C:transcription regulator complex"/>
    <property type="evidence" value="ECO:0007669"/>
    <property type="project" value="TreeGrafter"/>
</dbReference>
<organism evidence="21 22">
    <name type="scientific">Miscanthus lutarioriparius</name>
    <dbReference type="NCBI Taxonomy" id="422564"/>
    <lineage>
        <taxon>Eukaryota</taxon>
        <taxon>Viridiplantae</taxon>
        <taxon>Streptophyta</taxon>
        <taxon>Embryophyta</taxon>
        <taxon>Tracheophyta</taxon>
        <taxon>Spermatophyta</taxon>
        <taxon>Magnoliopsida</taxon>
        <taxon>Liliopsida</taxon>
        <taxon>Poales</taxon>
        <taxon>Poaceae</taxon>
        <taxon>PACMAD clade</taxon>
        <taxon>Panicoideae</taxon>
        <taxon>Andropogonodae</taxon>
        <taxon>Andropogoneae</taxon>
        <taxon>Saccharinae</taxon>
        <taxon>Miscanthus</taxon>
    </lineage>
</organism>
<keyword evidence="17" id="KW-0732">Signal</keyword>
<feature type="compositionally biased region" description="Polar residues" evidence="16">
    <location>
        <begin position="404"/>
        <end position="420"/>
    </location>
</feature>
<dbReference type="GO" id="GO:0045944">
    <property type="term" value="P:positive regulation of transcription by RNA polymerase II"/>
    <property type="evidence" value="ECO:0007669"/>
    <property type="project" value="TreeGrafter"/>
</dbReference>
<dbReference type="PROSITE" id="PS01359">
    <property type="entry name" value="ZF_PHD_1"/>
    <property type="match status" value="1"/>
</dbReference>
<dbReference type="GO" id="GO:0003713">
    <property type="term" value="F:transcription coactivator activity"/>
    <property type="evidence" value="ECO:0007669"/>
    <property type="project" value="TreeGrafter"/>
</dbReference>
<evidence type="ECO:0000256" key="8">
    <source>
        <dbReference type="ARBA" id="ARBA00022853"/>
    </source>
</evidence>
<dbReference type="InterPro" id="IPR013083">
    <property type="entry name" value="Znf_RING/FYVE/PHD"/>
</dbReference>
<dbReference type="Gene3D" id="3.30.60.90">
    <property type="match status" value="1"/>
</dbReference>
<proteinExistence type="predicted"/>
<keyword evidence="7" id="KW-0862">Zinc</keyword>
<feature type="signal peptide" evidence="17">
    <location>
        <begin position="1"/>
        <end position="15"/>
    </location>
</feature>
<dbReference type="GO" id="GO:0005634">
    <property type="term" value="C:nucleus"/>
    <property type="evidence" value="ECO:0007669"/>
    <property type="project" value="UniProtKB-SubCell"/>
</dbReference>
<reference evidence="21" key="1">
    <citation type="submission" date="2020-10" db="EMBL/GenBank/DDBJ databases">
        <authorList>
            <person name="Han B."/>
            <person name="Lu T."/>
            <person name="Zhao Q."/>
            <person name="Huang X."/>
            <person name="Zhao Y."/>
        </authorList>
    </citation>
    <scope>NUCLEOTIDE SEQUENCE</scope>
</reference>
<evidence type="ECO:0000256" key="7">
    <source>
        <dbReference type="ARBA" id="ARBA00022833"/>
    </source>
</evidence>
<feature type="region of interest" description="Disordered" evidence="16">
    <location>
        <begin position="400"/>
        <end position="499"/>
    </location>
</feature>
<evidence type="ECO:0000259" key="19">
    <source>
        <dbReference type="PROSITE" id="PS50135"/>
    </source>
</evidence>
<comment type="subcellular location">
    <subcellularLocation>
        <location evidence="2">Nucleus</location>
    </subcellularLocation>
</comment>
<evidence type="ECO:0000256" key="2">
    <source>
        <dbReference type="ARBA" id="ARBA00004123"/>
    </source>
</evidence>
<dbReference type="OrthoDB" id="899at2759"/>
<keyword evidence="10" id="KW-0010">Activator</keyword>
<gene>
    <name evidence="21" type="ORF">NCGR_LOCUS50499</name>
</gene>
<dbReference type="GO" id="GO:0000123">
    <property type="term" value="C:histone acetyltransferase complex"/>
    <property type="evidence" value="ECO:0007669"/>
    <property type="project" value="TreeGrafter"/>
</dbReference>
<keyword evidence="4" id="KW-0808">Transferase</keyword>
<sequence>MASCVLLCFALVVNATSMMTQTLQGKVMAYTPSSFPIQQQMSLEDLEMLHLDNMNQDTSPIRAIIIQKIEACLRNMEEFCNLCPDSCLKASRIIDNMLYKNAPQLHCYMDLDTVEGRVNDLLRSFPYRNQRDPWISSAVPSTKDLRQLPGIQMTDSSVYHTRVAPAFTNLPAHSGDVPPHTVFTSQRYVPQNHNMAAANLALVERPESFMSTVVAPSVSGLPNCISGLGGIDSAGLQNGYLKDHFPANFARDAYRVDSPQPSMSGSSSPLSAVCDPTISSGAMIRSSMDSISKASGQKLFTGEGQLFQQYREYEKELDGAWSHPAEKAVHSNRTTQSNEIYFKEECGPDTFMEMKENYWRALDSRDSCREIYSNLSTPNAQYQCFMCDCDPCDPEREIVERSEQTSNSTVSKPTSPISDESSGKRPAKRLKADAPTLVNVNQVESPKERKPVMNENHVSGGETVQSEITELPAKSPCSSSGDINADSNNTLEQGSEDAPNTEIVKVEELYCAKGDIEMKEAKTVALDQTPRGVNLSSSRKRGASILYALTAEELRDHMSSLINQHTCLSKVTPQEFPSIDGLPDQNTCSLCGMERLLFEPPPRFCALCFKIINSAGCYYVEVENGSEKTSICSKCHHLSSSRAKYQKKFNYAETDAEAEWWVQCDKCKAWQHEICALFNRKCEGAKAEYTCAKCFLNEKDSGDIQALESSTVLGAQELPRTKLSDHIEQRLSERLEQDRQQRASASGKVAEEVPGVKGLTVRVVSSAERILQVQPRFRDFFKQEKYPGEFPYKSKAILLFQKIEGVDVCLFAMYVQEYGSDCPSPNQRHVYLAYIDSVKYFRPEIKSASGEALRTFVYHEILIGYLDYCKKRGFVSCSIWACPSTKRDDYVLYCHPTVQKMPKSDKLRSWYQNLIKKAVKEGVVVERNTLSDFFLQPTNECKANISAACLPYCENDFWPGEAERLLEKKDDNTSQKKETQVGRLLRVAKRDDRKGNLENILLVHKLGERMRTMKEDFIMLCLQQFCKHCHQPVVSGKSWVCTSCKNFHLCDKCHAEEQNTAQKDRHPATTKQKHAFQRMEVEPLPETDDGDPTMESKYFDSRIDFLKHCQDNQFQFDTLRRAKHSTMMILYYLHNSTCSACHRAVDQCLVWRCLECLGCTFCDQCYKQNGQSLHSHELRQIHTSETLQKHTLQDYIDGLVHASRCYDPRNCTHPGCLTLKKLFFHGVRCDIRARNWSGCNKCVFMWKLLLCHSKDCNDVDCPVPRCRDIKAYIAEKLKLVGPVL</sequence>
<dbReference type="GO" id="GO:0008270">
    <property type="term" value="F:zinc ion binding"/>
    <property type="evidence" value="ECO:0007669"/>
    <property type="project" value="UniProtKB-KW"/>
</dbReference>
<comment type="caution">
    <text evidence="21">The sequence shown here is derived from an EMBL/GenBank/DDBJ whole genome shotgun (WGS) entry which is preliminary data.</text>
</comment>
<dbReference type="GO" id="GO:0031490">
    <property type="term" value="F:chromatin DNA binding"/>
    <property type="evidence" value="ECO:0007669"/>
    <property type="project" value="TreeGrafter"/>
</dbReference>
<accession>A0A811RB59</accession>
<dbReference type="Gene3D" id="3.30.40.10">
    <property type="entry name" value="Zinc/RING finger domain, C3HC4 (zinc finger)"/>
    <property type="match status" value="1"/>
</dbReference>
<evidence type="ECO:0000313" key="21">
    <source>
        <dbReference type="EMBL" id="CAD6267194.1"/>
    </source>
</evidence>
<dbReference type="SUPFAM" id="SSF57933">
    <property type="entry name" value="TAZ domain"/>
    <property type="match status" value="1"/>
</dbReference>
<evidence type="ECO:0000256" key="14">
    <source>
        <dbReference type="ARBA" id="ARBA00048017"/>
    </source>
</evidence>
<dbReference type="InterPro" id="IPR035898">
    <property type="entry name" value="TAZ_dom_sf"/>
</dbReference>
<evidence type="ECO:0000259" key="20">
    <source>
        <dbReference type="PROSITE" id="PS51727"/>
    </source>
</evidence>
<feature type="compositionally biased region" description="Polar residues" evidence="16">
    <location>
        <begin position="476"/>
        <end position="493"/>
    </location>
</feature>
<dbReference type="InterPro" id="IPR031162">
    <property type="entry name" value="CBP_P300_HAT"/>
</dbReference>
<keyword evidence="9" id="KW-0805">Transcription regulation</keyword>
<dbReference type="InterPro" id="IPR011011">
    <property type="entry name" value="Znf_FYVE_PHD"/>
</dbReference>
<evidence type="ECO:0000256" key="1">
    <source>
        <dbReference type="ARBA" id="ARBA00002581"/>
    </source>
</evidence>
<evidence type="ECO:0000256" key="9">
    <source>
        <dbReference type="ARBA" id="ARBA00023015"/>
    </source>
</evidence>
<evidence type="ECO:0000256" key="11">
    <source>
        <dbReference type="ARBA" id="ARBA00023163"/>
    </source>
</evidence>
<evidence type="ECO:0000256" key="3">
    <source>
        <dbReference type="ARBA" id="ARBA00013184"/>
    </source>
</evidence>
<keyword evidence="22" id="KW-1185">Reference proteome</keyword>
<evidence type="ECO:0000256" key="16">
    <source>
        <dbReference type="SAM" id="MobiDB-lite"/>
    </source>
</evidence>
<dbReference type="InterPro" id="IPR019786">
    <property type="entry name" value="Zinc_finger_PHD-type_CS"/>
</dbReference>
<dbReference type="Proteomes" id="UP000604825">
    <property type="component" value="Unassembled WGS sequence"/>
</dbReference>
<keyword evidence="6 15" id="KW-0863">Zinc-finger</keyword>
<dbReference type="SMART" id="SM00551">
    <property type="entry name" value="ZnF_TAZ"/>
    <property type="match status" value="1"/>
</dbReference>
<dbReference type="InterPro" id="IPR013178">
    <property type="entry name" value="Histone_AcTrfase_Rtt109/CBP"/>
</dbReference>
<dbReference type="PROSITE" id="PS50135">
    <property type="entry name" value="ZF_ZZ_2"/>
    <property type="match status" value="1"/>
</dbReference>
<keyword evidence="5" id="KW-0479">Metal-binding</keyword>
<dbReference type="PROSITE" id="PS01357">
    <property type="entry name" value="ZF_ZZ_1"/>
    <property type="match status" value="1"/>
</dbReference>
<dbReference type="SMART" id="SM00249">
    <property type="entry name" value="PHD"/>
    <property type="match status" value="1"/>
</dbReference>
<protein>
    <recommendedName>
        <fullName evidence="3">histone acetyltransferase</fullName>
        <ecNumber evidence="3">2.3.1.48</ecNumber>
    </recommendedName>
</protein>
<evidence type="ECO:0000256" key="5">
    <source>
        <dbReference type="ARBA" id="ARBA00022723"/>
    </source>
</evidence>
<dbReference type="PROSITE" id="PS51727">
    <property type="entry name" value="CBP_P300_HAT"/>
    <property type="match status" value="1"/>
</dbReference>
<keyword evidence="13" id="KW-0012">Acyltransferase</keyword>
<dbReference type="PANTHER" id="PTHR13808:SF39">
    <property type="entry name" value="HISTONE ACETYLTRANSFERASE HAC-LIKE 3-RELATED"/>
    <property type="match status" value="1"/>
</dbReference>
<comment type="catalytic activity">
    <reaction evidence="14">
        <text>L-lysyl-[protein] + acetyl-CoA = N(6)-acetyl-L-lysyl-[protein] + CoA + H(+)</text>
        <dbReference type="Rhea" id="RHEA:45948"/>
        <dbReference type="Rhea" id="RHEA-COMP:9752"/>
        <dbReference type="Rhea" id="RHEA-COMP:10731"/>
        <dbReference type="ChEBI" id="CHEBI:15378"/>
        <dbReference type="ChEBI" id="CHEBI:29969"/>
        <dbReference type="ChEBI" id="CHEBI:57287"/>
        <dbReference type="ChEBI" id="CHEBI:57288"/>
        <dbReference type="ChEBI" id="CHEBI:61930"/>
        <dbReference type="EC" id="2.3.1.48"/>
    </reaction>
</comment>
<dbReference type="InterPro" id="IPR043145">
    <property type="entry name" value="Znf_ZZ_sf"/>
</dbReference>
<dbReference type="GO" id="GO:0004402">
    <property type="term" value="F:histone acetyltransferase activity"/>
    <property type="evidence" value="ECO:0007669"/>
    <property type="project" value="InterPro"/>
</dbReference>
<keyword evidence="8" id="KW-0156">Chromatin regulator</keyword>
<comment type="function">
    <text evidence="1">Acetyltransferase enzyme. Acetylates histones, giving a specific tag for transcriptional activation.</text>
</comment>
<dbReference type="Gene3D" id="1.20.1020.10">
    <property type="entry name" value="TAZ domain"/>
    <property type="match status" value="1"/>
</dbReference>
<evidence type="ECO:0000256" key="17">
    <source>
        <dbReference type="SAM" id="SignalP"/>
    </source>
</evidence>
<dbReference type="InterPro" id="IPR000197">
    <property type="entry name" value="Znf_TAZ"/>
</dbReference>
<dbReference type="InterPro" id="IPR001965">
    <property type="entry name" value="Znf_PHD"/>
</dbReference>
<dbReference type="SUPFAM" id="SSF57850">
    <property type="entry name" value="RING/U-box"/>
    <property type="match status" value="2"/>
</dbReference>
<evidence type="ECO:0000313" key="22">
    <source>
        <dbReference type="Proteomes" id="UP000604825"/>
    </source>
</evidence>
<dbReference type="EMBL" id="CAJGYO010000014">
    <property type="protein sequence ID" value="CAD6267194.1"/>
    <property type="molecule type" value="Genomic_DNA"/>
</dbReference>
<evidence type="ECO:0000259" key="18">
    <source>
        <dbReference type="PROSITE" id="PS50134"/>
    </source>
</evidence>
<name>A0A811RB59_9POAL</name>
<evidence type="ECO:0000256" key="10">
    <source>
        <dbReference type="ARBA" id="ARBA00023159"/>
    </source>
</evidence>
<feature type="domain" description="CBP/p300-type HAT" evidence="20">
    <location>
        <begin position="712"/>
        <end position="1138"/>
    </location>
</feature>
<evidence type="ECO:0000256" key="4">
    <source>
        <dbReference type="ARBA" id="ARBA00022679"/>
    </source>
</evidence>
<dbReference type="PANTHER" id="PTHR13808">
    <property type="entry name" value="CBP/P300-RELATED"/>
    <property type="match status" value="1"/>
</dbReference>
<dbReference type="EC" id="2.3.1.48" evidence="3"/>
<feature type="domain" description="ZZ-type" evidence="19">
    <location>
        <begin position="1021"/>
        <end position="1084"/>
    </location>
</feature>
<keyword evidence="12" id="KW-0539">Nucleus</keyword>
<evidence type="ECO:0000256" key="6">
    <source>
        <dbReference type="ARBA" id="ARBA00022771"/>
    </source>
</evidence>
<dbReference type="SUPFAM" id="SSF57903">
    <property type="entry name" value="FYVE/PHD zinc finger"/>
    <property type="match status" value="1"/>
</dbReference>
<evidence type="ECO:0000256" key="13">
    <source>
        <dbReference type="ARBA" id="ARBA00023315"/>
    </source>
</evidence>
<dbReference type="InterPro" id="IPR000433">
    <property type="entry name" value="Znf_ZZ"/>
</dbReference>